<protein>
    <submittedName>
        <fullName evidence="5">Internalin, putative</fullName>
    </submittedName>
</protein>
<keyword evidence="1" id="KW-0677">Repeat</keyword>
<dbReference type="EMBL" id="UOEP01000027">
    <property type="protein sequence ID" value="VAW13772.1"/>
    <property type="molecule type" value="Genomic_DNA"/>
</dbReference>
<dbReference type="Pfam" id="PF02494">
    <property type="entry name" value="HYR"/>
    <property type="match status" value="1"/>
</dbReference>
<dbReference type="Gene3D" id="2.60.40.740">
    <property type="match status" value="2"/>
</dbReference>
<reference evidence="5" key="1">
    <citation type="submission" date="2018-06" db="EMBL/GenBank/DDBJ databases">
        <authorList>
            <person name="Zhirakovskaya E."/>
        </authorList>
    </citation>
    <scope>NUCLEOTIDE SEQUENCE</scope>
</reference>
<feature type="compositionally biased region" description="Low complexity" evidence="2">
    <location>
        <begin position="507"/>
        <end position="517"/>
    </location>
</feature>
<dbReference type="PANTHER" id="PTHR24273:SF32">
    <property type="entry name" value="HYALIN"/>
    <property type="match status" value="1"/>
</dbReference>
<dbReference type="Pfam" id="PF13448">
    <property type="entry name" value="DUF4114"/>
    <property type="match status" value="1"/>
</dbReference>
<dbReference type="Pfam" id="PF13519">
    <property type="entry name" value="VWA_2"/>
    <property type="match status" value="1"/>
</dbReference>
<dbReference type="InterPro" id="IPR013783">
    <property type="entry name" value="Ig-like_fold"/>
</dbReference>
<dbReference type="PROSITE" id="PS50234">
    <property type="entry name" value="VWFA"/>
    <property type="match status" value="1"/>
</dbReference>
<organism evidence="5">
    <name type="scientific">hydrothermal vent metagenome</name>
    <dbReference type="NCBI Taxonomy" id="652676"/>
    <lineage>
        <taxon>unclassified sequences</taxon>
        <taxon>metagenomes</taxon>
        <taxon>ecological metagenomes</taxon>
    </lineage>
</organism>
<dbReference type="InterPro" id="IPR025667">
    <property type="entry name" value="SprB_repeat"/>
</dbReference>
<dbReference type="Pfam" id="PF23237">
    <property type="entry name" value="HYR_4C"/>
    <property type="match status" value="1"/>
</dbReference>
<dbReference type="InterPro" id="IPR002035">
    <property type="entry name" value="VWF_A"/>
</dbReference>
<dbReference type="InterPro" id="IPR057078">
    <property type="entry name" value="HYR-4C"/>
</dbReference>
<feature type="region of interest" description="Disordered" evidence="2">
    <location>
        <begin position="1297"/>
        <end position="1331"/>
    </location>
</feature>
<feature type="domain" description="HYR" evidence="4">
    <location>
        <begin position="3017"/>
        <end position="3101"/>
    </location>
</feature>
<evidence type="ECO:0000259" key="3">
    <source>
        <dbReference type="PROSITE" id="PS50234"/>
    </source>
</evidence>
<feature type="domain" description="HYR" evidence="4">
    <location>
        <begin position="2768"/>
        <end position="2851"/>
    </location>
</feature>
<proteinExistence type="predicted"/>
<gene>
    <name evidence="5" type="ORF">MNBD_BACTEROID01-1756</name>
</gene>
<dbReference type="InterPro" id="IPR025193">
    <property type="entry name" value="DUF4114"/>
</dbReference>
<accession>A0A3B0TH19</accession>
<dbReference type="SMART" id="SM00327">
    <property type="entry name" value="VWA"/>
    <property type="match status" value="1"/>
</dbReference>
<dbReference type="SUPFAM" id="SSF53300">
    <property type="entry name" value="vWA-like"/>
    <property type="match status" value="1"/>
</dbReference>
<evidence type="ECO:0000259" key="4">
    <source>
        <dbReference type="PROSITE" id="PS50825"/>
    </source>
</evidence>
<feature type="compositionally biased region" description="Acidic residues" evidence="2">
    <location>
        <begin position="518"/>
        <end position="530"/>
    </location>
</feature>
<feature type="domain" description="VWFA" evidence="3">
    <location>
        <begin position="72"/>
        <end position="271"/>
    </location>
</feature>
<dbReference type="InterPro" id="IPR036465">
    <property type="entry name" value="vWFA_dom_sf"/>
</dbReference>
<dbReference type="PROSITE" id="PS50825">
    <property type="entry name" value="HYR"/>
    <property type="match status" value="4"/>
</dbReference>
<evidence type="ECO:0000256" key="2">
    <source>
        <dbReference type="SAM" id="MobiDB-lite"/>
    </source>
</evidence>
<dbReference type="Gene3D" id="2.40.10.10">
    <property type="entry name" value="Trypsin-like serine proteases"/>
    <property type="match status" value="2"/>
</dbReference>
<dbReference type="InterPro" id="IPR045474">
    <property type="entry name" value="GEVED"/>
</dbReference>
<dbReference type="Pfam" id="PF13573">
    <property type="entry name" value="SprB"/>
    <property type="match status" value="5"/>
</dbReference>
<dbReference type="InterPro" id="IPR003410">
    <property type="entry name" value="HYR_dom"/>
</dbReference>
<dbReference type="Pfam" id="PF20009">
    <property type="entry name" value="GEVED"/>
    <property type="match status" value="2"/>
</dbReference>
<feature type="region of interest" description="Disordered" evidence="2">
    <location>
        <begin position="507"/>
        <end position="531"/>
    </location>
</feature>
<dbReference type="Gene3D" id="2.60.40.10">
    <property type="entry name" value="Immunoglobulins"/>
    <property type="match status" value="1"/>
</dbReference>
<sequence>MKRFLQIINNIARVEKIAGLLFFLSLLPLFSFGIVENAKEVTLVKTVIATDTCNQINVQLGITGQPSSRPVEVILVIDRSGSMNDTYPWPITHAKNAAKEFAQKILVDEYIPGNKIGIVSYSYSATLDQPLTSNYSDVFSAIDDLEADGYTNIADGFIKASNELNTNGAHDCKTIRSIVFLTDGVANRAPGCSPCSTWPTSPTCCTNAAIAAGQAAQSFNGYETRVYTIGLFGAISGNIQNLAEETMDQAQNGGFWQTESSADLSGIYAEITNQLVWAAKNMVASDTIPGGFSIAPGSISASKGATDINGQVITWNIDAVYDETATLDYILKADEGTCGAVTTNTAVAAYENSNCQQDTLISENPSFCVPCIEITNFSASQPDACRYDIDYSADITVLEDCSAGTASYQWEFFLGNVNVGSSAQLDGTFTIPANYSTGSEGKTFKGILTVNLGSGESGCVSKVSETTTIIQECYPDYGDAPGYAAASHTINNNLIIGALVDHDSGNYGDGTDNNGNATDDDIEGSDDEDGLSSVPALTNGDTGYTLENIKVTNTTGNAGTLHSWIDLDKNGTFDSDEYTSVAVPGNSNNINVTLAWSNIPVNLEAGTSYLRLRLTTDNTINSNTPGGLANDGEVEDYQFQINNKPPSIDCPADKTFEGCSTNDIMGNSTLVYSESSVVISAANFEAEGGVVISNGCGINQISYQDSKSGTGPIIVTRVFTITNNCDDPKTCTQTIEINVPAPQITCPPEEIIVYATDNIDTKSAKLQILPPPEGYNSQLKSSTTLKSASGAVNGFITLGGWNSTGVPDYLEPANDIIGSDFIDDIENSLPESVPLPDTHPEYLANGVGINLRLVKDAEVWVTFLLEGAGFKNVLGYFHYPTDNPPQSAADIDNKIIIFPNSSYQGYGGGLYSGNKVRLKYLDPVTETFKDTFPANTTIGWFLAADGWDGSNPTSGLYTHYSIPGFNNESDPGLQQHNVLLYDELRKILVLGFEDIRRDYPNCDHDFNDAVFYSTVTPYSAIDTTDIPSVDYPSCAEDITLTPPEITDECNLIGNVYNNAPDSFQVGETIVTWSIENNDGDIIDSCIQTVIVIDDVQPTIEGPPDIIVYSGQDACYATNVTLGVPDYSDNCGVKDLYNNANEPFQVGVTNVTWTVVDYSGNKATSIQKVTVLDTVSPVVNCEDITIDGCDTGDISNEANGLLAYSTKEIEISMPQLVAEGSTASDNCEIKTITYTDIIFSTDPLIVIRTFEVTDKSGNKGSCEKRITLTCNKDFGDAPGYSEASHKILPNIKINDNIDKDSGNYGDGTDNNANATDDDTEGTPDDEDGLSSVPVLTNGDIDYVLEDIKVTNTTGNAGTLHGWIDLDKNGTFDSDEYTSVAIAGNSNNINVTLVWENLPVDIAPGTSYLRLRLTTDNTINSGTPGGLADDGEVEDYQVTFDECRHVDDPNPRPELNGESEYKSYEFHFEGGYTVTGTSIGNANTVEMIAGADTMNVHISCSDLFTNGWGDKGDPTREKGHPRVISYKIWKYDYQKKNWDDEIYCGFKDKCYGEPNLCDIDVYDLPDTTVCESYTLPPVPGQNLTLLAGYFTAPDGGGTKYAPGTVISNTKTLYIYDEADTGSGCRDQESFTITVSSPGIDLFTSDVLCNGGSSGSAWVKVTGGTPGYSYLWDNGGTTDSIFNLPAKTYSVVVTDANGCTAGKSINIEEPAPISFNLETINPIGCYGGSTVATISGLNGGTPDYKYSWNTGSTSNSSTVNAGWAYVTVTDANGCEKPDSIYVSQPDSMVAEITLIDSVSCYGEYNAVATVNAYGANGNYHYLWDNGETTKTVTTLNAGKHWVTVVSEHGNGHCTASDTIIAGQPDALIATATQSSEILCYGDSTGAAIVSIEGGTEPYTYLWNDASNQSTSTATGLVAGTYTVTVTDANGCKDEAQVTITQPTDLTASITSKTDVDCYGGTIGSATAQASGGKAPYSYSWNTVPQQTGSTATGLAAGTYTVVVIDANECEDSVEVTIEGSEKALEIDIIHTNTVCPGDATGIATANVTGGTAPYTYAWDTDPVQDSLTATGLVAGLYTATVTDANQCQATDSVTITQEDTIPPVAVCKNFTAYLDENGSVVISGEDIDGGSYDNCSECCGITIEVFPSQFSCADVGDTTVYLIVTDNAGLKDTCEAVVTIKDGLDPVAICKDTTVYLDENGQFLITTRDIDNGSYDNCDSITLDIIPNILSCDMVNPEQEPENVGLFVYDKAGNFDVCIADIIVLDSIAPVVECPEDFEIYRDTTCEFRIKDYTVMADATDNCKVDRKTQSPAALTVISAPTMITIYAYDKSGNVDSCNFWVTPVDSIKPTVICPDDQLVAVDANCEFILPDYIDSADISKHCLTEGGLAVVQSPDPGTVITRPTEVTITVTDDMGNFESCSFNVIPNDTTPPEIECPEGITVECIDEVPDADTTLVTAFDNCGNNLLTEFVVDGSDGNTCPEIITRTYKTTDPSGNFATCTQTITVNDTTKPAFTAPPGITIYKDNNCGYAATVDITGDVTDEADNCSSSLEAKYEDEETENELCEGSTTILRTWTLTDECGNSTTREQIITVLDTTKPTFSVPSDITIYKDENCQFDASTEITGDVTDEADNCGSGLNATFEDELAEGPCEDKTITTITRTWSLSDGCENTTTHIQLITVKDTIAPSIECLSEGTITRYVDEDCQIELGSFVNMVNASDNCTEAGSVLITQVPAPGSLVPGTESPLQVWMYAEDYCGNVDSCSFTIELLDTIPPMADCPENDSIPLNEACVAVLPDYTFESLSDNCTDSENITVYQDPAPGFTFINTVEVTLYATDGAGNVDSCSFSVSPFTMENDTVICPDDTTIYADANCEATLPGLKPYIIPASCTDVDAVYSWDQLPLAGTPTGLGSTTVTLNVYNEQELVKTCDVNVTVSDTTIEIACPDDKTVAAGENCTAVVPDFLAEIEVLENCTSPDSLIITQNPLAGTIVGIGTTTITISVADLSGNAGLCSFNLNVVDAIPPTIACPEDREVPLNEVCEIIIDDYTSEAEVSDNCSNPGNINVTQIPISGTVVNDTTEITLYATDKAGNISSCSFLVIPTVSDSTIIVCPDDRTITVAQLCQATVPVLTPDITGTSCTKGDDFKTVQSPLPGEALGLGTTTVTVTVYKGENIIKTCLVNIEVVDSIAPTIECPADASAETQPGGC</sequence>
<evidence type="ECO:0000313" key="5">
    <source>
        <dbReference type="EMBL" id="VAW13772.1"/>
    </source>
</evidence>
<feature type="domain" description="HYR" evidence="4">
    <location>
        <begin position="1092"/>
        <end position="1172"/>
    </location>
</feature>
<feature type="domain" description="HYR" evidence="4">
    <location>
        <begin position="2262"/>
        <end position="2343"/>
    </location>
</feature>
<feature type="compositionally biased region" description="Acidic residues" evidence="2">
    <location>
        <begin position="1314"/>
        <end position="1327"/>
    </location>
</feature>
<evidence type="ECO:0000256" key="1">
    <source>
        <dbReference type="ARBA" id="ARBA00022737"/>
    </source>
</evidence>
<dbReference type="Gene3D" id="3.40.50.410">
    <property type="entry name" value="von Willebrand factor, type A domain"/>
    <property type="match status" value="1"/>
</dbReference>
<feature type="non-terminal residue" evidence="5">
    <location>
        <position position="3205"/>
    </location>
</feature>
<dbReference type="PANTHER" id="PTHR24273">
    <property type="entry name" value="FI04643P-RELATED"/>
    <property type="match status" value="1"/>
</dbReference>
<dbReference type="InterPro" id="IPR043504">
    <property type="entry name" value="Peptidase_S1_PA_chymotrypsin"/>
</dbReference>
<dbReference type="CDD" id="cd00198">
    <property type="entry name" value="vWFA"/>
    <property type="match status" value="1"/>
</dbReference>
<name>A0A3B0TH19_9ZZZZ</name>